<gene>
    <name evidence="5" type="ORF">HRI_004279200</name>
</gene>
<accession>A0A9W7MNP3</accession>
<keyword evidence="3" id="KW-0378">Hydrolase</keyword>
<sequence>MRLFRSNSSSEKGQSNGGSDGALLYLNVYDLTPINNHLYWFGLGIFHSGIEAYGLEYGFGAHEYPASGVFEVEPRSCPGFVFRRSILLGSTNMSRSEFRLFMEQLSQKYHGDTYHLIAKNCNHFTDEVCQQLTGKHIPGWVNRLARLVSGSCCNCLLPENIQVNTVRHLPDHPLYSDDERLDSAATSITAESEEDDSNHHLLTIPDSDVAFFTEKTVRLTREL</sequence>
<keyword evidence="6" id="KW-1185">Reference proteome</keyword>
<name>A0A9W7MNP3_HIBTR</name>
<dbReference type="Gene3D" id="3.90.1720.30">
    <property type="entry name" value="PPPDE domains"/>
    <property type="match status" value="1"/>
</dbReference>
<dbReference type="Proteomes" id="UP001165190">
    <property type="component" value="Unassembled WGS sequence"/>
</dbReference>
<evidence type="ECO:0000256" key="3">
    <source>
        <dbReference type="ARBA" id="ARBA00022801"/>
    </source>
</evidence>
<protein>
    <recommendedName>
        <fullName evidence="4">PPPDE domain-containing protein</fullName>
    </recommendedName>
</protein>
<dbReference type="EMBL" id="BSYR01000045">
    <property type="protein sequence ID" value="GMJ06100.1"/>
    <property type="molecule type" value="Genomic_DNA"/>
</dbReference>
<dbReference type="GO" id="GO:0101005">
    <property type="term" value="F:deubiquitinase activity"/>
    <property type="evidence" value="ECO:0007669"/>
    <property type="project" value="TreeGrafter"/>
</dbReference>
<evidence type="ECO:0000256" key="1">
    <source>
        <dbReference type="ARBA" id="ARBA00008140"/>
    </source>
</evidence>
<dbReference type="PROSITE" id="PS51858">
    <property type="entry name" value="PPPDE"/>
    <property type="match status" value="1"/>
</dbReference>
<comment type="caution">
    <text evidence="5">The sequence shown here is derived from an EMBL/GenBank/DDBJ whole genome shotgun (WGS) entry which is preliminary data.</text>
</comment>
<dbReference type="Pfam" id="PF05903">
    <property type="entry name" value="Peptidase_C97"/>
    <property type="match status" value="1"/>
</dbReference>
<dbReference type="PANTHER" id="PTHR12378:SF10">
    <property type="entry name" value="OS04G0548000 PROTEIN"/>
    <property type="match status" value="1"/>
</dbReference>
<dbReference type="GO" id="GO:0006508">
    <property type="term" value="P:proteolysis"/>
    <property type="evidence" value="ECO:0007669"/>
    <property type="project" value="UniProtKB-KW"/>
</dbReference>
<dbReference type="AlphaFoldDB" id="A0A9W7MNP3"/>
<dbReference type="SMART" id="SM01179">
    <property type="entry name" value="DUF862"/>
    <property type="match status" value="1"/>
</dbReference>
<keyword evidence="2" id="KW-0645">Protease</keyword>
<evidence type="ECO:0000313" key="5">
    <source>
        <dbReference type="EMBL" id="GMJ06100.1"/>
    </source>
</evidence>
<organism evidence="5 6">
    <name type="scientific">Hibiscus trionum</name>
    <name type="common">Flower of an hour</name>
    <dbReference type="NCBI Taxonomy" id="183268"/>
    <lineage>
        <taxon>Eukaryota</taxon>
        <taxon>Viridiplantae</taxon>
        <taxon>Streptophyta</taxon>
        <taxon>Embryophyta</taxon>
        <taxon>Tracheophyta</taxon>
        <taxon>Spermatophyta</taxon>
        <taxon>Magnoliopsida</taxon>
        <taxon>eudicotyledons</taxon>
        <taxon>Gunneridae</taxon>
        <taxon>Pentapetalae</taxon>
        <taxon>rosids</taxon>
        <taxon>malvids</taxon>
        <taxon>Malvales</taxon>
        <taxon>Malvaceae</taxon>
        <taxon>Malvoideae</taxon>
        <taxon>Hibiscus</taxon>
    </lineage>
</organism>
<proteinExistence type="inferred from homology"/>
<dbReference type="GO" id="GO:0016579">
    <property type="term" value="P:protein deubiquitination"/>
    <property type="evidence" value="ECO:0007669"/>
    <property type="project" value="TreeGrafter"/>
</dbReference>
<dbReference type="OrthoDB" id="412286at2759"/>
<evidence type="ECO:0000313" key="6">
    <source>
        <dbReference type="Proteomes" id="UP001165190"/>
    </source>
</evidence>
<comment type="similarity">
    <text evidence="1">Belongs to the DeSI family.</text>
</comment>
<dbReference type="PANTHER" id="PTHR12378">
    <property type="entry name" value="DESUMOYLATING ISOPEPTIDASE"/>
    <property type="match status" value="1"/>
</dbReference>
<reference evidence="5" key="1">
    <citation type="submission" date="2023-05" db="EMBL/GenBank/DDBJ databases">
        <title>Genome and transcriptome analyses reveal genes involved in the formation of fine ridges on petal epidermal cells in Hibiscus trionum.</title>
        <authorList>
            <person name="Koshimizu S."/>
            <person name="Masuda S."/>
            <person name="Ishii T."/>
            <person name="Shirasu K."/>
            <person name="Hoshino A."/>
            <person name="Arita M."/>
        </authorList>
    </citation>
    <scope>NUCLEOTIDE SEQUENCE</scope>
    <source>
        <strain evidence="5">Hamamatsu line</strain>
    </source>
</reference>
<feature type="domain" description="PPPDE" evidence="4">
    <location>
        <begin position="22"/>
        <end position="161"/>
    </location>
</feature>
<dbReference type="InterPro" id="IPR042266">
    <property type="entry name" value="PPPDE_sf"/>
</dbReference>
<evidence type="ECO:0000256" key="2">
    <source>
        <dbReference type="ARBA" id="ARBA00022670"/>
    </source>
</evidence>
<evidence type="ECO:0000259" key="4">
    <source>
        <dbReference type="PROSITE" id="PS51858"/>
    </source>
</evidence>
<dbReference type="InterPro" id="IPR008580">
    <property type="entry name" value="PPPDE_dom"/>
</dbReference>